<evidence type="ECO:0000256" key="6">
    <source>
        <dbReference type="ARBA" id="ARBA00025737"/>
    </source>
</evidence>
<reference evidence="10" key="1">
    <citation type="journal article" date="2019" name="Int. J. Syst. Evol. Microbiol.">
        <title>The Global Catalogue of Microorganisms (GCM) 10K type strain sequencing project: providing services to taxonomists for standard genome sequencing and annotation.</title>
        <authorList>
            <consortium name="The Broad Institute Genomics Platform"/>
            <consortium name="The Broad Institute Genome Sequencing Center for Infectious Disease"/>
            <person name="Wu L."/>
            <person name="Ma J."/>
        </authorList>
    </citation>
    <scope>NUCLEOTIDE SEQUENCE [LARGE SCALE GENOMIC DNA]</scope>
    <source>
        <strain evidence="10">DT72</strain>
    </source>
</reference>
<feature type="domain" description="Dyp-type peroxidase C-terminal" evidence="8">
    <location>
        <begin position="138"/>
        <end position="300"/>
    </location>
</feature>
<comment type="caution">
    <text evidence="9">The sequence shown here is derived from an EMBL/GenBank/DDBJ whole genome shotgun (WGS) entry which is preliminary data.</text>
</comment>
<gene>
    <name evidence="9" type="ORF">ACFSJG_25435</name>
</gene>
<evidence type="ECO:0000259" key="7">
    <source>
        <dbReference type="Pfam" id="PF04261"/>
    </source>
</evidence>
<keyword evidence="4" id="KW-0560">Oxidoreductase</keyword>
<dbReference type="GO" id="GO:0004601">
    <property type="term" value="F:peroxidase activity"/>
    <property type="evidence" value="ECO:0007669"/>
    <property type="project" value="UniProtKB-KW"/>
</dbReference>
<dbReference type="InterPro" id="IPR011008">
    <property type="entry name" value="Dimeric_a/b-barrel"/>
</dbReference>
<dbReference type="InterPro" id="IPR006314">
    <property type="entry name" value="Dyp_peroxidase"/>
</dbReference>
<sequence>MPDHPRPQPVLGEQSPVAIFLVATVDDEEAVGAFLSRVTGVARVVGLQFPGSGLELVVGIGSDAWDRLFTGPRPALLRPFRAVHGDRHTAPATPGDLLFHLRATTQDACFELAHRIARELRGAATIVDEVHGFRYRESRDLTGFVDGTGNPTGRAAYEAVTVGDEDPAFAGGSYVHVQRYRHDLDAWDALTEPEQERAIGRTKRDDRELDNSVQPPNSHVALTSITDDDGRDLEIVRANLAYGNVGGEVGTYFVGYSRDPAVTERMLTNMVVGDPPGNHDRLLDFSTAVTGTAFFAPSVTFLEDPTGL</sequence>
<evidence type="ECO:0000256" key="3">
    <source>
        <dbReference type="ARBA" id="ARBA00022723"/>
    </source>
</evidence>
<dbReference type="PANTHER" id="PTHR30521">
    <property type="entry name" value="DEFERROCHELATASE/PEROXIDASE"/>
    <property type="match status" value="1"/>
</dbReference>
<evidence type="ECO:0000313" key="9">
    <source>
        <dbReference type="EMBL" id="MFD1815571.1"/>
    </source>
</evidence>
<keyword evidence="10" id="KW-1185">Reference proteome</keyword>
<dbReference type="Pfam" id="PF20628">
    <property type="entry name" value="Dyp_perox_C"/>
    <property type="match status" value="1"/>
</dbReference>
<dbReference type="InterPro" id="IPR048328">
    <property type="entry name" value="Dyp_perox_C"/>
</dbReference>
<dbReference type="PANTHER" id="PTHR30521:SF0">
    <property type="entry name" value="DYP-TYPE PEROXIDASE FAMILY PROTEIN"/>
    <property type="match status" value="1"/>
</dbReference>
<proteinExistence type="inferred from homology"/>
<dbReference type="RefSeq" id="WP_378488032.1">
    <property type="nucleotide sequence ID" value="NZ_JBHUFB010000022.1"/>
</dbReference>
<name>A0ABW4PAL1_9NOCA</name>
<keyword evidence="5" id="KW-0408">Iron</keyword>
<keyword evidence="3" id="KW-0479">Metal-binding</keyword>
<comment type="cofactor">
    <cofactor evidence="1">
        <name>heme b</name>
        <dbReference type="ChEBI" id="CHEBI:60344"/>
    </cofactor>
</comment>
<dbReference type="SUPFAM" id="SSF54909">
    <property type="entry name" value="Dimeric alpha+beta barrel"/>
    <property type="match status" value="1"/>
</dbReference>
<keyword evidence="2 9" id="KW-0575">Peroxidase</keyword>
<dbReference type="EMBL" id="JBHUFB010000022">
    <property type="protein sequence ID" value="MFD1815571.1"/>
    <property type="molecule type" value="Genomic_DNA"/>
</dbReference>
<dbReference type="PROSITE" id="PS51404">
    <property type="entry name" value="DYP_PEROXIDASE"/>
    <property type="match status" value="1"/>
</dbReference>
<evidence type="ECO:0000256" key="5">
    <source>
        <dbReference type="ARBA" id="ARBA00023004"/>
    </source>
</evidence>
<dbReference type="Proteomes" id="UP001597286">
    <property type="component" value="Unassembled WGS sequence"/>
</dbReference>
<evidence type="ECO:0000256" key="1">
    <source>
        <dbReference type="ARBA" id="ARBA00001970"/>
    </source>
</evidence>
<organism evidence="9 10">
    <name type="scientific">Rhodococcus gannanensis</name>
    <dbReference type="NCBI Taxonomy" id="1960308"/>
    <lineage>
        <taxon>Bacteria</taxon>
        <taxon>Bacillati</taxon>
        <taxon>Actinomycetota</taxon>
        <taxon>Actinomycetes</taxon>
        <taxon>Mycobacteriales</taxon>
        <taxon>Nocardiaceae</taxon>
        <taxon>Rhodococcus</taxon>
    </lineage>
</organism>
<evidence type="ECO:0000256" key="4">
    <source>
        <dbReference type="ARBA" id="ARBA00023002"/>
    </source>
</evidence>
<dbReference type="InterPro" id="IPR048327">
    <property type="entry name" value="Dyp_perox_N"/>
</dbReference>
<protein>
    <submittedName>
        <fullName evidence="9">Dyp-type peroxidase</fullName>
    </submittedName>
</protein>
<feature type="domain" description="Dyp-type peroxidase N-terminal" evidence="7">
    <location>
        <begin position="8"/>
        <end position="134"/>
    </location>
</feature>
<evidence type="ECO:0000313" key="10">
    <source>
        <dbReference type="Proteomes" id="UP001597286"/>
    </source>
</evidence>
<comment type="similarity">
    <text evidence="6">Belongs to the DyP-type peroxidase family.</text>
</comment>
<evidence type="ECO:0000259" key="8">
    <source>
        <dbReference type="Pfam" id="PF20628"/>
    </source>
</evidence>
<dbReference type="NCBIfam" id="TIGR01413">
    <property type="entry name" value="Dyp_perox_fam"/>
    <property type="match status" value="1"/>
</dbReference>
<dbReference type="Pfam" id="PF04261">
    <property type="entry name" value="Dyp_perox_N"/>
    <property type="match status" value="1"/>
</dbReference>
<evidence type="ECO:0000256" key="2">
    <source>
        <dbReference type="ARBA" id="ARBA00022559"/>
    </source>
</evidence>
<accession>A0ABW4PAL1</accession>